<evidence type="ECO:0000256" key="1">
    <source>
        <dbReference type="ARBA" id="ARBA00038283"/>
    </source>
</evidence>
<evidence type="ECO:0000313" key="3">
    <source>
        <dbReference type="EMBL" id="CAB3912191.1"/>
    </source>
</evidence>
<dbReference type="Pfam" id="PF21205">
    <property type="entry name" value="Rep3_C"/>
    <property type="match status" value="1"/>
</dbReference>
<dbReference type="Pfam" id="PF01051">
    <property type="entry name" value="Rep3_N"/>
    <property type="match status" value="1"/>
</dbReference>
<dbReference type="SUPFAM" id="SSF46785">
    <property type="entry name" value="Winged helix' DNA-binding domain"/>
    <property type="match status" value="1"/>
</dbReference>
<organism evidence="3 4">
    <name type="scientific">Achromobacter mucicolens</name>
    <dbReference type="NCBI Taxonomy" id="1389922"/>
    <lineage>
        <taxon>Bacteria</taxon>
        <taxon>Pseudomonadati</taxon>
        <taxon>Pseudomonadota</taxon>
        <taxon>Betaproteobacteria</taxon>
        <taxon>Burkholderiales</taxon>
        <taxon>Alcaligenaceae</taxon>
        <taxon>Achromobacter</taxon>
    </lineage>
</organism>
<reference evidence="3 4" key="1">
    <citation type="submission" date="2020-04" db="EMBL/GenBank/DDBJ databases">
        <authorList>
            <person name="De Canck E."/>
        </authorList>
    </citation>
    <scope>NUCLEOTIDE SEQUENCE [LARGE SCALE GENOMIC DNA]</scope>
    <source>
        <strain evidence="3 4">LMG 3415</strain>
    </source>
</reference>
<gene>
    <name evidence="3" type="ORF">LMG3415_05032</name>
</gene>
<evidence type="ECO:0000259" key="2">
    <source>
        <dbReference type="Pfam" id="PF01051"/>
    </source>
</evidence>
<dbReference type="InterPro" id="IPR036390">
    <property type="entry name" value="WH_DNA-bd_sf"/>
</dbReference>
<dbReference type="InterPro" id="IPR000525">
    <property type="entry name" value="Initiator_Rep_WH1"/>
</dbReference>
<sequence>MRSPFYETMRNFPILSQAAHLMVSSNSRARRVQKPPKAAEPTSAVQSQVVVFEGEDDDRTLKKSNETIAVRVEKGGLSSLGRKVFNVLIYHAQQLGEPGTTGPTEVRNHAKYFWIPLRDVVADTRYNSNDTELLKQQIDQLQDVRVKIEGQKQYTSERLISSATLYNPAGLHSRGGVVWLGYAFPPEISSEMLRPMQYTKLSLYYLTSLRTNGGMALYENCRRYLTNPSKVTNRQTVQWWYQVLTGNPSTAEVPEYKYFKRDTLLKAIREVNDVTDLVVELLEFKEGRRVVELQFRVSQKAQEPLQLPTPAVDSAAYLTRLMALGISQAEALEHIGTTDQGKLVATLEMVEKRLENKRLAPVDSPAGYFLRALRGSYATAQDIAKVTTRKIERPVAPKVQLEELTHRFIAWRAEEAMGYVRELDPEKRNELLERFKESPAFRALHPSAKKTLEQGREPSPMVKASFGTWVAQDLWGDPTEQDLYGFGLKEMVGGAAPQQIEA</sequence>
<keyword evidence="4" id="KW-1185">Reference proteome</keyword>
<comment type="caution">
    <text evidence="3">The sequence shown here is derived from an EMBL/GenBank/DDBJ whole genome shotgun (WGS) entry which is preliminary data.</text>
</comment>
<name>A0ABM8LJY9_9BURK</name>
<dbReference type="InterPro" id="IPR036388">
    <property type="entry name" value="WH-like_DNA-bd_sf"/>
</dbReference>
<proteinExistence type="inferred from homology"/>
<evidence type="ECO:0000313" key="4">
    <source>
        <dbReference type="Proteomes" id="UP000507140"/>
    </source>
</evidence>
<protein>
    <recommendedName>
        <fullName evidence="2">Initiator Rep protein WH1 domain-containing protein</fullName>
    </recommendedName>
</protein>
<dbReference type="RefSeq" id="WP_104654242.1">
    <property type="nucleotide sequence ID" value="NZ_CADIKR010000008.1"/>
</dbReference>
<feature type="domain" description="Initiator Rep protein WH1" evidence="2">
    <location>
        <begin position="61"/>
        <end position="221"/>
    </location>
</feature>
<comment type="similarity">
    <text evidence="1">Belongs to the initiator RepB protein family.</text>
</comment>
<dbReference type="Gene3D" id="1.10.10.10">
    <property type="entry name" value="Winged helix-like DNA-binding domain superfamily/Winged helix DNA-binding domain"/>
    <property type="match status" value="1"/>
</dbReference>
<accession>A0ABM8LJY9</accession>
<dbReference type="Proteomes" id="UP000507140">
    <property type="component" value="Unassembled WGS sequence"/>
</dbReference>
<dbReference type="EMBL" id="CADIKR010000008">
    <property type="protein sequence ID" value="CAB3912191.1"/>
    <property type="molecule type" value="Genomic_DNA"/>
</dbReference>